<name>C6VY97_DYAFD</name>
<dbReference type="RefSeq" id="WP_012779924.1">
    <property type="nucleotide sequence ID" value="NC_013037.1"/>
</dbReference>
<accession>C6VY97</accession>
<dbReference type="OrthoDB" id="939989at2"/>
<keyword evidence="2" id="KW-1185">Reference proteome</keyword>
<dbReference type="KEGG" id="dfe:Dfer_0306"/>
<dbReference type="InterPro" id="IPR015943">
    <property type="entry name" value="WD40/YVTN_repeat-like_dom_sf"/>
</dbReference>
<dbReference type="Gene3D" id="2.130.10.10">
    <property type="entry name" value="YVTN repeat-like/Quinoprotein amine dehydrogenase"/>
    <property type="match status" value="1"/>
</dbReference>
<dbReference type="EMBL" id="CP001619">
    <property type="protein sequence ID" value="ACT91576.1"/>
    <property type="molecule type" value="Genomic_DNA"/>
</dbReference>
<proteinExistence type="predicted"/>
<dbReference type="STRING" id="471854.Dfer_0306"/>
<dbReference type="SUPFAM" id="SSF50969">
    <property type="entry name" value="YVTN repeat-like/Quinoprotein amine dehydrogenase"/>
    <property type="match status" value="1"/>
</dbReference>
<evidence type="ECO:0000313" key="1">
    <source>
        <dbReference type="EMBL" id="ACT91576.1"/>
    </source>
</evidence>
<dbReference type="HOGENOM" id="CLU_939178_0_0_10"/>
<protein>
    <submittedName>
        <fullName evidence="1">Uncharacterized protein</fullName>
    </submittedName>
</protein>
<dbReference type="Proteomes" id="UP000002011">
    <property type="component" value="Chromosome"/>
</dbReference>
<dbReference type="AlphaFoldDB" id="C6VY97"/>
<sequence>MQLTLSKSIPSPLSTHLRFVHVLESKGAFLLADHSKVVLLRFDGSMELIANLDDREYQWEGIGAEFALEVAQKRVNGFKMLSHKEKELFEQSDAYKSARDIPVATYAHDGALLVFSGKNVALLEWQADQLMELKRIKTKGRDPIARALHPEENLLVYGTNYGELYSQAFSEERFLKSTKVDQLPNTCYQITFTPDGRRMFVAGLGFVKSYGYDDHVFTPGASITTAVRSFELVEDYLVLNKGMHGLDVLRITDKPERVAALDPPFMTDKMYYLAPQKTFLLISGSTNEWALLRWTA</sequence>
<gene>
    <name evidence="1" type="ordered locus">Dfer_0306</name>
</gene>
<evidence type="ECO:0000313" key="2">
    <source>
        <dbReference type="Proteomes" id="UP000002011"/>
    </source>
</evidence>
<organism evidence="1 2">
    <name type="scientific">Dyadobacter fermentans (strain ATCC 700827 / DSM 18053 / CIP 107007 / KCTC 52180 / NS114)</name>
    <dbReference type="NCBI Taxonomy" id="471854"/>
    <lineage>
        <taxon>Bacteria</taxon>
        <taxon>Pseudomonadati</taxon>
        <taxon>Bacteroidota</taxon>
        <taxon>Cytophagia</taxon>
        <taxon>Cytophagales</taxon>
        <taxon>Spirosomataceae</taxon>
        <taxon>Dyadobacter</taxon>
    </lineage>
</organism>
<reference evidence="1 2" key="1">
    <citation type="journal article" date="2009" name="Stand. Genomic Sci.">
        <title>Complete genome sequence of Dyadobacter fermentans type strain (NS114).</title>
        <authorList>
            <person name="Lang E."/>
            <person name="Lapidus A."/>
            <person name="Chertkov O."/>
            <person name="Brettin T."/>
            <person name="Detter J.C."/>
            <person name="Han C."/>
            <person name="Copeland A."/>
            <person name="Glavina Del Rio T."/>
            <person name="Nolan M."/>
            <person name="Chen F."/>
            <person name="Lucas S."/>
            <person name="Tice H."/>
            <person name="Cheng J.F."/>
            <person name="Land M."/>
            <person name="Hauser L."/>
            <person name="Chang Y.J."/>
            <person name="Jeffries C.D."/>
            <person name="Kopitz M."/>
            <person name="Bruce D."/>
            <person name="Goodwin L."/>
            <person name="Pitluck S."/>
            <person name="Ovchinnikova G."/>
            <person name="Pati A."/>
            <person name="Ivanova N."/>
            <person name="Mavrommatis K."/>
            <person name="Chen A."/>
            <person name="Palaniappan K."/>
            <person name="Chain P."/>
            <person name="Bristow J."/>
            <person name="Eisen J.A."/>
            <person name="Markowitz V."/>
            <person name="Hugenholtz P."/>
            <person name="Goker M."/>
            <person name="Rohde M."/>
            <person name="Kyrpides N.C."/>
            <person name="Klenk H.P."/>
        </authorList>
    </citation>
    <scope>NUCLEOTIDE SEQUENCE [LARGE SCALE GENOMIC DNA]</scope>
    <source>
        <strain evidence="2">ATCC 700827 / DSM 18053 / CIP 107007 / KCTC 52180 / NS114</strain>
    </source>
</reference>
<dbReference type="InterPro" id="IPR011044">
    <property type="entry name" value="Quino_amine_DH_bsu"/>
</dbReference>